<dbReference type="AlphaFoldDB" id="A0A0G0W749"/>
<comment type="caution">
    <text evidence="1">The sequence shown here is derived from an EMBL/GenBank/DDBJ whole genome shotgun (WGS) entry which is preliminary data.</text>
</comment>
<dbReference type="Proteomes" id="UP000034544">
    <property type="component" value="Unassembled WGS sequence"/>
</dbReference>
<gene>
    <name evidence="1" type="ORF">UU59_C0001G0040</name>
</gene>
<accession>A0A0G0W749</accession>
<reference evidence="1 2" key="1">
    <citation type="journal article" date="2015" name="Nature">
        <title>rRNA introns, odd ribosomes, and small enigmatic genomes across a large radiation of phyla.</title>
        <authorList>
            <person name="Brown C.T."/>
            <person name="Hug L.A."/>
            <person name="Thomas B.C."/>
            <person name="Sharon I."/>
            <person name="Castelle C.J."/>
            <person name="Singh A."/>
            <person name="Wilkins M.J."/>
            <person name="Williams K.H."/>
            <person name="Banfield J.F."/>
        </authorList>
    </citation>
    <scope>NUCLEOTIDE SEQUENCE [LARGE SCALE GENOMIC DNA]</scope>
</reference>
<sequence length="95" mass="11118">MLDGIWRVYRKDGTYLGVFETRMGNDVLMLDEKTAKAVSIGDTLHMDESHTKRAWEVRVTGNYRDRSTEFNIRKLSDRAERYPDKPVKVQATSHR</sequence>
<evidence type="ECO:0000313" key="2">
    <source>
        <dbReference type="Proteomes" id="UP000034544"/>
    </source>
</evidence>
<evidence type="ECO:0000313" key="1">
    <source>
        <dbReference type="EMBL" id="KKS07867.1"/>
    </source>
</evidence>
<dbReference type="EMBL" id="LCBF01000001">
    <property type="protein sequence ID" value="KKS07867.1"/>
    <property type="molecule type" value="Genomic_DNA"/>
</dbReference>
<protein>
    <submittedName>
        <fullName evidence="1">Uncharacterized protein</fullName>
    </submittedName>
</protein>
<name>A0A0G0W749_UNCKA</name>
<proteinExistence type="predicted"/>
<organism evidence="1 2">
    <name type="scientific">candidate division WWE3 bacterium GW2011_GWE1_41_27</name>
    <dbReference type="NCBI Taxonomy" id="1619131"/>
    <lineage>
        <taxon>Bacteria</taxon>
        <taxon>Katanobacteria</taxon>
    </lineage>
</organism>